<dbReference type="GeneID" id="17299460"/>
<keyword evidence="3" id="KW-1185">Reference proteome</keyword>
<dbReference type="KEGG" id="gtt:GUITHDRAFT_140971"/>
<organism evidence="1">
    <name type="scientific">Guillardia theta (strain CCMP2712)</name>
    <name type="common">Cryptophyte</name>
    <dbReference type="NCBI Taxonomy" id="905079"/>
    <lineage>
        <taxon>Eukaryota</taxon>
        <taxon>Cryptophyceae</taxon>
        <taxon>Pyrenomonadales</taxon>
        <taxon>Geminigeraceae</taxon>
        <taxon>Guillardia</taxon>
    </lineage>
</organism>
<evidence type="ECO:0000313" key="3">
    <source>
        <dbReference type="Proteomes" id="UP000011087"/>
    </source>
</evidence>
<dbReference type="AlphaFoldDB" id="L1J2V8"/>
<reference evidence="3" key="2">
    <citation type="submission" date="2012-11" db="EMBL/GenBank/DDBJ databases">
        <authorList>
            <person name="Kuo A."/>
            <person name="Curtis B.A."/>
            <person name="Tanifuji G."/>
            <person name="Burki F."/>
            <person name="Gruber A."/>
            <person name="Irimia M."/>
            <person name="Maruyama S."/>
            <person name="Arias M.C."/>
            <person name="Ball S.G."/>
            <person name="Gile G.H."/>
            <person name="Hirakawa Y."/>
            <person name="Hopkins J.F."/>
            <person name="Rensing S.A."/>
            <person name="Schmutz J."/>
            <person name="Symeonidi A."/>
            <person name="Elias M."/>
            <person name="Eveleigh R.J."/>
            <person name="Herman E.K."/>
            <person name="Klute M.J."/>
            <person name="Nakayama T."/>
            <person name="Obornik M."/>
            <person name="Reyes-Prieto A."/>
            <person name="Armbrust E.V."/>
            <person name="Aves S.J."/>
            <person name="Beiko R.G."/>
            <person name="Coutinho P."/>
            <person name="Dacks J.B."/>
            <person name="Durnford D.G."/>
            <person name="Fast N.M."/>
            <person name="Green B.R."/>
            <person name="Grisdale C."/>
            <person name="Hempe F."/>
            <person name="Henrissat B."/>
            <person name="Hoppner M.P."/>
            <person name="Ishida K.-I."/>
            <person name="Kim E."/>
            <person name="Koreny L."/>
            <person name="Kroth P.G."/>
            <person name="Liu Y."/>
            <person name="Malik S.-B."/>
            <person name="Maier U.G."/>
            <person name="McRose D."/>
            <person name="Mock T."/>
            <person name="Neilson J.A."/>
            <person name="Onodera N.T."/>
            <person name="Poole A.M."/>
            <person name="Pritham E.J."/>
            <person name="Richards T.A."/>
            <person name="Rocap G."/>
            <person name="Roy S.W."/>
            <person name="Sarai C."/>
            <person name="Schaack S."/>
            <person name="Shirato S."/>
            <person name="Slamovits C.H."/>
            <person name="Spencer D.F."/>
            <person name="Suzuki S."/>
            <person name="Worden A.Z."/>
            <person name="Zauner S."/>
            <person name="Barry K."/>
            <person name="Bell C."/>
            <person name="Bharti A.K."/>
            <person name="Crow J.A."/>
            <person name="Grimwood J."/>
            <person name="Kramer R."/>
            <person name="Lindquist E."/>
            <person name="Lucas S."/>
            <person name="Salamov A."/>
            <person name="McFadden G.I."/>
            <person name="Lane C.E."/>
            <person name="Keeling P.J."/>
            <person name="Gray M.W."/>
            <person name="Grigoriev I.V."/>
            <person name="Archibald J.M."/>
        </authorList>
    </citation>
    <scope>NUCLEOTIDE SEQUENCE</scope>
    <source>
        <strain evidence="3">CCMP2712</strain>
    </source>
</reference>
<gene>
    <name evidence="1" type="ORF">GUITHDRAFT_140971</name>
</gene>
<dbReference type="EnsemblProtists" id="EKX42831">
    <property type="protein sequence ID" value="EKX42831"/>
    <property type="gene ID" value="GUITHDRAFT_140971"/>
</dbReference>
<dbReference type="EMBL" id="JH993014">
    <property type="protein sequence ID" value="EKX42831.1"/>
    <property type="molecule type" value="Genomic_DNA"/>
</dbReference>
<sequence length="126" mass="14283">MSWLLKDQRVEQIPVMDIQHVEFASPCLYSFANLTRVFPPATSSSKGSTDIYMNATLLLSELFFEPVYEIRTRNTLADLRIKSVRGIRQTKVKSGSGMYERGAKPSELQLVVVAEKQELSVDVRPM</sequence>
<evidence type="ECO:0000313" key="1">
    <source>
        <dbReference type="EMBL" id="EKX42831.1"/>
    </source>
</evidence>
<name>L1J2V8_GUITC</name>
<proteinExistence type="predicted"/>
<dbReference type="RefSeq" id="XP_005829811.1">
    <property type="nucleotide sequence ID" value="XM_005829754.1"/>
</dbReference>
<dbReference type="PaxDb" id="55529-EKX42831"/>
<accession>L1J2V8</accession>
<reference evidence="1 3" key="1">
    <citation type="journal article" date="2012" name="Nature">
        <title>Algal genomes reveal evolutionary mosaicism and the fate of nucleomorphs.</title>
        <authorList>
            <consortium name="DOE Joint Genome Institute"/>
            <person name="Curtis B.A."/>
            <person name="Tanifuji G."/>
            <person name="Burki F."/>
            <person name="Gruber A."/>
            <person name="Irimia M."/>
            <person name="Maruyama S."/>
            <person name="Arias M.C."/>
            <person name="Ball S.G."/>
            <person name="Gile G.H."/>
            <person name="Hirakawa Y."/>
            <person name="Hopkins J.F."/>
            <person name="Kuo A."/>
            <person name="Rensing S.A."/>
            <person name="Schmutz J."/>
            <person name="Symeonidi A."/>
            <person name="Elias M."/>
            <person name="Eveleigh R.J."/>
            <person name="Herman E.K."/>
            <person name="Klute M.J."/>
            <person name="Nakayama T."/>
            <person name="Obornik M."/>
            <person name="Reyes-Prieto A."/>
            <person name="Armbrust E.V."/>
            <person name="Aves S.J."/>
            <person name="Beiko R.G."/>
            <person name="Coutinho P."/>
            <person name="Dacks J.B."/>
            <person name="Durnford D.G."/>
            <person name="Fast N.M."/>
            <person name="Green B.R."/>
            <person name="Grisdale C.J."/>
            <person name="Hempel F."/>
            <person name="Henrissat B."/>
            <person name="Hoppner M.P."/>
            <person name="Ishida K."/>
            <person name="Kim E."/>
            <person name="Koreny L."/>
            <person name="Kroth P.G."/>
            <person name="Liu Y."/>
            <person name="Malik S.B."/>
            <person name="Maier U.G."/>
            <person name="McRose D."/>
            <person name="Mock T."/>
            <person name="Neilson J.A."/>
            <person name="Onodera N.T."/>
            <person name="Poole A.M."/>
            <person name="Pritham E.J."/>
            <person name="Richards T.A."/>
            <person name="Rocap G."/>
            <person name="Roy S.W."/>
            <person name="Sarai C."/>
            <person name="Schaack S."/>
            <person name="Shirato S."/>
            <person name="Slamovits C.H."/>
            <person name="Spencer D.F."/>
            <person name="Suzuki S."/>
            <person name="Worden A.Z."/>
            <person name="Zauner S."/>
            <person name="Barry K."/>
            <person name="Bell C."/>
            <person name="Bharti A.K."/>
            <person name="Crow J.A."/>
            <person name="Grimwood J."/>
            <person name="Kramer R."/>
            <person name="Lindquist E."/>
            <person name="Lucas S."/>
            <person name="Salamov A."/>
            <person name="McFadden G.I."/>
            <person name="Lane C.E."/>
            <person name="Keeling P.J."/>
            <person name="Gray M.W."/>
            <person name="Grigoriev I.V."/>
            <person name="Archibald J.M."/>
        </authorList>
    </citation>
    <scope>NUCLEOTIDE SEQUENCE</scope>
    <source>
        <strain evidence="1 3">CCMP2712</strain>
    </source>
</reference>
<dbReference type="HOGENOM" id="CLU_1985844_0_0_1"/>
<evidence type="ECO:0000313" key="2">
    <source>
        <dbReference type="EnsemblProtists" id="EKX42831"/>
    </source>
</evidence>
<dbReference type="Proteomes" id="UP000011087">
    <property type="component" value="Unassembled WGS sequence"/>
</dbReference>
<reference evidence="2" key="3">
    <citation type="submission" date="2016-03" db="UniProtKB">
        <authorList>
            <consortium name="EnsemblProtists"/>
        </authorList>
    </citation>
    <scope>IDENTIFICATION</scope>
</reference>
<protein>
    <submittedName>
        <fullName evidence="1 2">Uncharacterized protein</fullName>
    </submittedName>
</protein>